<keyword evidence="4" id="KW-0808">Transferase</keyword>
<dbReference type="EMBL" id="FOES01000004">
    <property type="protein sequence ID" value="SEP92275.1"/>
    <property type="molecule type" value="Genomic_DNA"/>
</dbReference>
<dbReference type="EC" id="2.8.1.7" evidence="3"/>
<evidence type="ECO:0000259" key="11">
    <source>
        <dbReference type="Pfam" id="PF00266"/>
    </source>
</evidence>
<sequence length="384" mass="43261">MKRIYLDHAATTPIHPSVKEVMRDVMEDSFGNPSSIHHFGRESRKRLDEARMTMANSINANYESIIFTSGGTEANNLAIFGTAYANRNKGNHIITTNIEHHAVLHPVEQLEKEGFDVTYLPVDEKGMVDIMDVKKALRKDTILVTIMYVNNETGMKQPVQMIGNLLRSRGIPFHTDAVQAYGVEEIDVEELKIDLLTTSSHKIYGPKGVGFLYKREGLNLTQRLYGGEQERTWRSGTENTLAIEGFKKAVEVLKEERTKRYDHYKQLSERLIQALDEKNVEYHINGDLSTEHRVPNILNLSFPGMDVEIFLTNLDLSGVAVSSGSACTAGSIDPSHVLKAMYGEDSPRLRNSIRFSFGMDNTVEEMTLVAERIEKIVNRLSSNV</sequence>
<evidence type="ECO:0000256" key="7">
    <source>
        <dbReference type="ARBA" id="ARBA00023004"/>
    </source>
</evidence>
<evidence type="ECO:0000256" key="3">
    <source>
        <dbReference type="ARBA" id="ARBA00012239"/>
    </source>
</evidence>
<accession>A0A1H9BTM8</accession>
<dbReference type="GO" id="GO:0031071">
    <property type="term" value="F:cysteine desulfurase activity"/>
    <property type="evidence" value="ECO:0007669"/>
    <property type="project" value="UniProtKB-EC"/>
</dbReference>
<protein>
    <recommendedName>
        <fullName evidence="3">cysteine desulfurase</fullName>
        <ecNumber evidence="3">2.8.1.7</ecNumber>
    </recommendedName>
</protein>
<dbReference type="InterPro" id="IPR015422">
    <property type="entry name" value="PyrdxlP-dep_Trfase_small"/>
</dbReference>
<dbReference type="OrthoDB" id="9808002at2"/>
<comment type="catalytic activity">
    <reaction evidence="9">
        <text>(sulfur carrier)-H + L-cysteine = (sulfur carrier)-SH + L-alanine</text>
        <dbReference type="Rhea" id="RHEA:43892"/>
        <dbReference type="Rhea" id="RHEA-COMP:14737"/>
        <dbReference type="Rhea" id="RHEA-COMP:14739"/>
        <dbReference type="ChEBI" id="CHEBI:29917"/>
        <dbReference type="ChEBI" id="CHEBI:35235"/>
        <dbReference type="ChEBI" id="CHEBI:57972"/>
        <dbReference type="ChEBI" id="CHEBI:64428"/>
        <dbReference type="EC" id="2.8.1.7"/>
    </reaction>
</comment>
<evidence type="ECO:0000256" key="2">
    <source>
        <dbReference type="ARBA" id="ARBA00006490"/>
    </source>
</evidence>
<dbReference type="InterPro" id="IPR015421">
    <property type="entry name" value="PyrdxlP-dep_Trfase_major"/>
</dbReference>
<evidence type="ECO:0000256" key="5">
    <source>
        <dbReference type="ARBA" id="ARBA00022723"/>
    </source>
</evidence>
<dbReference type="GO" id="GO:0051536">
    <property type="term" value="F:iron-sulfur cluster binding"/>
    <property type="evidence" value="ECO:0007669"/>
    <property type="project" value="UniProtKB-KW"/>
</dbReference>
<keyword evidence="13" id="KW-1185">Reference proteome</keyword>
<organism evidence="12 13">
    <name type="scientific">Piscibacillus halophilus</name>
    <dbReference type="NCBI Taxonomy" id="571933"/>
    <lineage>
        <taxon>Bacteria</taxon>
        <taxon>Bacillati</taxon>
        <taxon>Bacillota</taxon>
        <taxon>Bacilli</taxon>
        <taxon>Bacillales</taxon>
        <taxon>Bacillaceae</taxon>
        <taxon>Piscibacillus</taxon>
    </lineage>
</organism>
<dbReference type="SUPFAM" id="SSF53383">
    <property type="entry name" value="PLP-dependent transferases"/>
    <property type="match status" value="1"/>
</dbReference>
<proteinExistence type="inferred from homology"/>
<dbReference type="InterPro" id="IPR000192">
    <property type="entry name" value="Aminotrans_V_dom"/>
</dbReference>
<evidence type="ECO:0000256" key="8">
    <source>
        <dbReference type="ARBA" id="ARBA00023014"/>
    </source>
</evidence>
<dbReference type="RefSeq" id="WP_091772670.1">
    <property type="nucleotide sequence ID" value="NZ_CAESCL010000012.1"/>
</dbReference>
<dbReference type="InterPro" id="IPR016454">
    <property type="entry name" value="Cysteine_dSase"/>
</dbReference>
<dbReference type="InterPro" id="IPR020578">
    <property type="entry name" value="Aminotrans_V_PyrdxlP_BS"/>
</dbReference>
<keyword evidence="5" id="KW-0479">Metal-binding</keyword>
<dbReference type="PANTHER" id="PTHR11601">
    <property type="entry name" value="CYSTEINE DESULFURYLASE FAMILY MEMBER"/>
    <property type="match status" value="1"/>
</dbReference>
<dbReference type="PIRSF" id="PIRSF005572">
    <property type="entry name" value="NifS"/>
    <property type="match status" value="1"/>
</dbReference>
<dbReference type="GO" id="GO:0046872">
    <property type="term" value="F:metal ion binding"/>
    <property type="evidence" value="ECO:0007669"/>
    <property type="project" value="UniProtKB-KW"/>
</dbReference>
<comment type="cofactor">
    <cofactor evidence="1 10">
        <name>pyridoxal 5'-phosphate</name>
        <dbReference type="ChEBI" id="CHEBI:597326"/>
    </cofactor>
</comment>
<reference evidence="12 13" key="1">
    <citation type="submission" date="2016-10" db="EMBL/GenBank/DDBJ databases">
        <authorList>
            <person name="de Groot N.N."/>
        </authorList>
    </citation>
    <scope>NUCLEOTIDE SEQUENCE [LARGE SCALE GENOMIC DNA]</scope>
    <source>
        <strain evidence="12 13">DSM 21633</strain>
    </source>
</reference>
<evidence type="ECO:0000256" key="6">
    <source>
        <dbReference type="ARBA" id="ARBA00022898"/>
    </source>
</evidence>
<evidence type="ECO:0000256" key="4">
    <source>
        <dbReference type="ARBA" id="ARBA00022679"/>
    </source>
</evidence>
<dbReference type="AlphaFoldDB" id="A0A1H9BTM8"/>
<dbReference type="STRING" id="571933.SAMN05216362_10482"/>
<evidence type="ECO:0000256" key="10">
    <source>
        <dbReference type="RuleBase" id="RU004504"/>
    </source>
</evidence>
<keyword evidence="7" id="KW-0408">Iron</keyword>
<dbReference type="Pfam" id="PF00266">
    <property type="entry name" value="Aminotran_5"/>
    <property type="match status" value="1"/>
</dbReference>
<comment type="similarity">
    <text evidence="2">Belongs to the class-V pyridoxal-phosphate-dependent aminotransferase family. NifS/IscS subfamily.</text>
</comment>
<feature type="domain" description="Aminotransferase class V" evidence="11">
    <location>
        <begin position="4"/>
        <end position="366"/>
    </location>
</feature>
<evidence type="ECO:0000256" key="9">
    <source>
        <dbReference type="ARBA" id="ARBA00050776"/>
    </source>
</evidence>
<dbReference type="Gene3D" id="3.40.640.10">
    <property type="entry name" value="Type I PLP-dependent aspartate aminotransferase-like (Major domain)"/>
    <property type="match status" value="1"/>
</dbReference>
<dbReference type="FunFam" id="3.40.640.10:FF:000084">
    <property type="entry name" value="IscS-like cysteine desulfurase"/>
    <property type="match status" value="1"/>
</dbReference>
<evidence type="ECO:0000256" key="1">
    <source>
        <dbReference type="ARBA" id="ARBA00001933"/>
    </source>
</evidence>
<keyword evidence="6" id="KW-0663">Pyridoxal phosphate</keyword>
<evidence type="ECO:0000313" key="12">
    <source>
        <dbReference type="EMBL" id="SEP92275.1"/>
    </source>
</evidence>
<name>A0A1H9BTM8_9BACI</name>
<dbReference type="InterPro" id="IPR015424">
    <property type="entry name" value="PyrdxlP-dep_Trfase"/>
</dbReference>
<dbReference type="Gene3D" id="1.10.260.50">
    <property type="match status" value="1"/>
</dbReference>
<dbReference type="PROSITE" id="PS00595">
    <property type="entry name" value="AA_TRANSFER_CLASS_5"/>
    <property type="match status" value="1"/>
</dbReference>
<dbReference type="Gene3D" id="3.90.1150.10">
    <property type="entry name" value="Aspartate Aminotransferase, domain 1"/>
    <property type="match status" value="1"/>
</dbReference>
<evidence type="ECO:0000313" key="13">
    <source>
        <dbReference type="Proteomes" id="UP000199427"/>
    </source>
</evidence>
<dbReference type="PANTHER" id="PTHR11601:SF34">
    <property type="entry name" value="CYSTEINE DESULFURASE"/>
    <property type="match status" value="1"/>
</dbReference>
<dbReference type="NCBIfam" id="NF002806">
    <property type="entry name" value="PRK02948.1"/>
    <property type="match status" value="1"/>
</dbReference>
<gene>
    <name evidence="12" type="ORF">SAMN05216362_10482</name>
</gene>
<dbReference type="Proteomes" id="UP000199427">
    <property type="component" value="Unassembled WGS sequence"/>
</dbReference>
<keyword evidence="8" id="KW-0411">Iron-sulfur</keyword>